<proteinExistence type="inferred from homology"/>
<evidence type="ECO:0000256" key="1">
    <source>
        <dbReference type="RuleBase" id="RU004003"/>
    </source>
</evidence>
<accession>A0A840HUH9</accession>
<gene>
    <name evidence="5" type="ORF">HNQ99_001513</name>
</gene>
<dbReference type="GO" id="GO:0015627">
    <property type="term" value="C:type II protein secretion system complex"/>
    <property type="evidence" value="ECO:0007669"/>
    <property type="project" value="TreeGrafter"/>
</dbReference>
<dbReference type="PANTHER" id="PTHR30332">
    <property type="entry name" value="PROBABLE GENERAL SECRETION PATHWAY PROTEIN D"/>
    <property type="match status" value="1"/>
</dbReference>
<dbReference type="EMBL" id="JACHOV010000005">
    <property type="protein sequence ID" value="MBB4641208.1"/>
    <property type="molecule type" value="Genomic_DNA"/>
</dbReference>
<evidence type="ECO:0000259" key="3">
    <source>
        <dbReference type="Pfam" id="PF00263"/>
    </source>
</evidence>
<dbReference type="InterPro" id="IPR032789">
    <property type="entry name" value="T2SS-T3SS_pil_N"/>
</dbReference>
<reference evidence="5 6" key="1">
    <citation type="submission" date="2020-08" db="EMBL/GenBank/DDBJ databases">
        <title>Genomic Encyclopedia of Type Strains, Phase IV (KMG-IV): sequencing the most valuable type-strain genomes for metagenomic binning, comparative biology and taxonomic classification.</title>
        <authorList>
            <person name="Goeker M."/>
        </authorList>
    </citation>
    <scope>NUCLEOTIDE SEQUENCE [LARGE SCALE GENOMIC DNA]</scope>
    <source>
        <strain evidence="5 6">DSM 7465</strain>
    </source>
</reference>
<sequence length="550" mass="56751">MRVSEAIAKILPGTGRGTATQGGVVEGASLRAQHQEASPLHHPAGGPPPRAGKELKAAALALLLAGIAALPAPALAQDTAALSVNNAMHGGQLDVPLNKSQILTVDRPFTKALVGNQEIADILPMTNRSLYVLGKKMGTTSLTLYDSRGNLIAVVDIAVGPDVVGLRRQLSELMPSEKIGARMSNEAVVLTGTVSSGPAVDRAVQIAHTYAGDKIVNMLSIGASQQVMLEVRFSEMSRNAAKQIGINSAFISDSGKFLGGTGNSSVSTSLLTDGAGRPIVDIGAISDAFGVVAGSFDIGKLNITGVLDALEKKGVVTTLAEPTLVALSGETASFLAGGEFPIPVAQDSSGGSGSGGRTITVEFKPFGVSLGFTPTVLEDGVINLVVEPEVSSIDPSASVTINGLVVPGLQTRRASTTLELRDGQSFAIAGLLRKDFQDTVRQFPILGSIPIIGSLFRSSGFQKAETELVIIVTPRLVQPVKADQIALPSERVLPPHELDLFLMGRTDKAVGVNPLNPDAMPPEAPKAPAAPSPKAGEPTTGFSGPNGYEL</sequence>
<dbReference type="PRINTS" id="PR00811">
    <property type="entry name" value="BCTERIALGSPD"/>
</dbReference>
<evidence type="ECO:0000313" key="5">
    <source>
        <dbReference type="EMBL" id="MBB4641208.1"/>
    </source>
</evidence>
<dbReference type="Pfam" id="PF00263">
    <property type="entry name" value="Secretin"/>
    <property type="match status" value="1"/>
</dbReference>
<evidence type="ECO:0000313" key="6">
    <source>
        <dbReference type="Proteomes" id="UP000575068"/>
    </source>
</evidence>
<dbReference type="AlphaFoldDB" id="A0A840HUH9"/>
<dbReference type="InterPro" id="IPR001775">
    <property type="entry name" value="GspD/PilQ"/>
</dbReference>
<comment type="similarity">
    <text evidence="1">Belongs to the bacterial secretin family.</text>
</comment>
<evidence type="ECO:0000256" key="2">
    <source>
        <dbReference type="SAM" id="MobiDB-lite"/>
    </source>
</evidence>
<dbReference type="Proteomes" id="UP000575068">
    <property type="component" value="Unassembled WGS sequence"/>
</dbReference>
<keyword evidence="6" id="KW-1185">Reference proteome</keyword>
<feature type="region of interest" description="Disordered" evidence="2">
    <location>
        <begin position="32"/>
        <end position="52"/>
    </location>
</feature>
<feature type="domain" description="Type II/III secretion system secretin-like" evidence="3">
    <location>
        <begin position="309"/>
        <end position="477"/>
    </location>
</feature>
<feature type="compositionally biased region" description="Pro residues" evidence="2">
    <location>
        <begin position="519"/>
        <end position="531"/>
    </location>
</feature>
<comment type="caution">
    <text evidence="5">The sequence shown here is derived from an EMBL/GenBank/DDBJ whole genome shotgun (WGS) entry which is preliminary data.</text>
</comment>
<dbReference type="InterPro" id="IPR050810">
    <property type="entry name" value="Bact_Secretion_Sys_Channel"/>
</dbReference>
<dbReference type="RefSeq" id="WP_246414782.1">
    <property type="nucleotide sequence ID" value="NZ_JACHOV010000005.1"/>
</dbReference>
<evidence type="ECO:0000259" key="4">
    <source>
        <dbReference type="Pfam" id="PF13629"/>
    </source>
</evidence>
<feature type="domain" description="Pilus formation protein N-terminal" evidence="4">
    <location>
        <begin position="92"/>
        <end position="159"/>
    </location>
</feature>
<dbReference type="Pfam" id="PF13629">
    <property type="entry name" value="T2SS-T3SS_pil_N"/>
    <property type="match status" value="1"/>
</dbReference>
<dbReference type="GO" id="GO:0009306">
    <property type="term" value="P:protein secretion"/>
    <property type="evidence" value="ECO:0007669"/>
    <property type="project" value="InterPro"/>
</dbReference>
<protein>
    <submittedName>
        <fullName evidence="5">Pilus assembly protein CpaC</fullName>
    </submittedName>
</protein>
<feature type="region of interest" description="Disordered" evidence="2">
    <location>
        <begin position="512"/>
        <end position="550"/>
    </location>
</feature>
<organism evidence="5 6">
    <name type="scientific">Rhizorhapis suberifaciens</name>
    <name type="common">corky root of lettuce</name>
    <dbReference type="NCBI Taxonomy" id="13656"/>
    <lineage>
        <taxon>Bacteria</taxon>
        <taxon>Pseudomonadati</taxon>
        <taxon>Pseudomonadota</taxon>
        <taxon>Alphaproteobacteria</taxon>
        <taxon>Sphingomonadales</taxon>
        <taxon>Sphingomonadaceae</taxon>
        <taxon>Rhizorhapis</taxon>
    </lineage>
</organism>
<dbReference type="InterPro" id="IPR004846">
    <property type="entry name" value="T2SS/T3SS_dom"/>
</dbReference>
<dbReference type="PANTHER" id="PTHR30332:SF17">
    <property type="entry name" value="TYPE IV PILIATION SYSTEM PROTEIN DR_0774-RELATED"/>
    <property type="match status" value="1"/>
</dbReference>
<name>A0A840HUH9_9SPHN</name>